<reference evidence="1 2" key="1">
    <citation type="submission" date="2015-04" db="EMBL/GenBank/DDBJ databases">
        <authorList>
            <person name="Syromyatnikov M.Y."/>
            <person name="Popov V.N."/>
        </authorList>
    </citation>
    <scope>NUCLEOTIDE SEQUENCE [LARGE SCALE GENOMIC DNA]</scope>
</reference>
<proteinExistence type="predicted"/>
<keyword evidence="2" id="KW-1185">Reference proteome</keyword>
<dbReference type="Proteomes" id="UP000183832">
    <property type="component" value="Unassembled WGS sequence"/>
</dbReference>
<dbReference type="AlphaFoldDB" id="A0A1J1I614"/>
<evidence type="ECO:0000313" key="1">
    <source>
        <dbReference type="EMBL" id="CRK93825.1"/>
    </source>
</evidence>
<accession>A0A1J1I614</accession>
<organism evidence="1 2">
    <name type="scientific">Clunio marinus</name>
    <dbReference type="NCBI Taxonomy" id="568069"/>
    <lineage>
        <taxon>Eukaryota</taxon>
        <taxon>Metazoa</taxon>
        <taxon>Ecdysozoa</taxon>
        <taxon>Arthropoda</taxon>
        <taxon>Hexapoda</taxon>
        <taxon>Insecta</taxon>
        <taxon>Pterygota</taxon>
        <taxon>Neoptera</taxon>
        <taxon>Endopterygota</taxon>
        <taxon>Diptera</taxon>
        <taxon>Nematocera</taxon>
        <taxon>Chironomoidea</taxon>
        <taxon>Chironomidae</taxon>
        <taxon>Clunio</taxon>
    </lineage>
</organism>
<dbReference type="EMBL" id="CVRI01000038">
    <property type="protein sequence ID" value="CRK93825.1"/>
    <property type="molecule type" value="Genomic_DNA"/>
</dbReference>
<evidence type="ECO:0000313" key="2">
    <source>
        <dbReference type="Proteomes" id="UP000183832"/>
    </source>
</evidence>
<name>A0A1J1I614_9DIPT</name>
<sequence>MLKLLSRRNLIQLKKSFVCLLRKLLKKSSRKKFHTKLKFLWKKSLKSSFMCRNHFH</sequence>
<gene>
    <name evidence="1" type="ORF">CLUMA_CG007352</name>
</gene>
<protein>
    <submittedName>
        <fullName evidence="1">CLUMA_CG007352, isoform A</fullName>
    </submittedName>
</protein>